<accession>A0A562ILS6</accession>
<proteinExistence type="predicted"/>
<protein>
    <submittedName>
        <fullName evidence="2">Uncharacterized protein</fullName>
    </submittedName>
</protein>
<evidence type="ECO:0000313" key="2">
    <source>
        <dbReference type="EMBL" id="TWH71967.1"/>
    </source>
</evidence>
<reference evidence="2 3" key="1">
    <citation type="submission" date="2019-07" db="EMBL/GenBank/DDBJ databases">
        <title>R&amp;d 2014.</title>
        <authorList>
            <person name="Klenk H.-P."/>
        </authorList>
    </citation>
    <scope>NUCLEOTIDE SEQUENCE [LARGE SCALE GENOMIC DNA]</scope>
    <source>
        <strain evidence="2 3">DSM 45764</strain>
    </source>
</reference>
<evidence type="ECO:0000313" key="3">
    <source>
        <dbReference type="Proteomes" id="UP000321490"/>
    </source>
</evidence>
<feature type="region of interest" description="Disordered" evidence="1">
    <location>
        <begin position="1"/>
        <end position="54"/>
    </location>
</feature>
<dbReference type="Proteomes" id="UP000321490">
    <property type="component" value="Unassembled WGS sequence"/>
</dbReference>
<dbReference type="EMBL" id="VLKF01000001">
    <property type="protein sequence ID" value="TWH71967.1"/>
    <property type="molecule type" value="Genomic_DNA"/>
</dbReference>
<gene>
    <name evidence="2" type="ORF">JD78_00468</name>
</gene>
<dbReference type="RefSeq" id="WP_166520926.1">
    <property type="nucleotide sequence ID" value="NZ_JABGDC010000163.1"/>
</dbReference>
<organism evidence="2 3">
    <name type="scientific">Modestobacter roseus</name>
    <dbReference type="NCBI Taxonomy" id="1181884"/>
    <lineage>
        <taxon>Bacteria</taxon>
        <taxon>Bacillati</taxon>
        <taxon>Actinomycetota</taxon>
        <taxon>Actinomycetes</taxon>
        <taxon>Geodermatophilales</taxon>
        <taxon>Geodermatophilaceae</taxon>
        <taxon>Modestobacter</taxon>
    </lineage>
</organism>
<keyword evidence="3" id="KW-1185">Reference proteome</keyword>
<comment type="caution">
    <text evidence="2">The sequence shown here is derived from an EMBL/GenBank/DDBJ whole genome shotgun (WGS) entry which is preliminary data.</text>
</comment>
<name>A0A562ILS6_9ACTN</name>
<evidence type="ECO:0000256" key="1">
    <source>
        <dbReference type="SAM" id="MobiDB-lite"/>
    </source>
</evidence>
<dbReference type="AlphaFoldDB" id="A0A562ILS6"/>
<sequence>MSEAPDPDLPDTAMATGNDEGSPGEAPLAAEGQEVAAANGGGNDDGLDPQFTDR</sequence>